<dbReference type="Gene3D" id="1.50.10.140">
    <property type="match status" value="1"/>
</dbReference>
<dbReference type="Pfam" id="PF10091">
    <property type="entry name" value="Glycoamylase"/>
    <property type="match status" value="1"/>
</dbReference>
<comment type="caution">
    <text evidence="2">The sequence shown here is derived from an EMBL/GenBank/DDBJ whole genome shotgun (WGS) entry which is preliminary data.</text>
</comment>
<evidence type="ECO:0000313" key="3">
    <source>
        <dbReference type="Proteomes" id="UP000007652"/>
    </source>
</evidence>
<dbReference type="eggNOG" id="COG5368">
    <property type="taxonomic scope" value="Bacteria"/>
</dbReference>
<reference evidence="2 3" key="1">
    <citation type="journal article" date="2011" name="J. Bacteriol.">
        <title>Draft genome sequence of Caloramator australicus strain RC3T, a thermoanaerobe from the Great Artesian Basin of Australia.</title>
        <authorList>
            <person name="Ogg C.D."/>
            <person name="Patel B.K.C."/>
        </authorList>
    </citation>
    <scope>NUCLEOTIDE SEQUENCE [LARGE SCALE GENOMIC DNA]</scope>
    <source>
        <strain evidence="2 3">RC3</strain>
    </source>
</reference>
<dbReference type="RefSeq" id="WP_008907535.1">
    <property type="nucleotide sequence ID" value="NZ_CAKP01000005.1"/>
</dbReference>
<name>G0V3X2_9CLOT</name>
<evidence type="ECO:0000259" key="1">
    <source>
        <dbReference type="Pfam" id="PF10091"/>
    </source>
</evidence>
<dbReference type="STRING" id="857293.CAAU_0163"/>
<gene>
    <name evidence="2" type="ORF">CAAU_0163</name>
</gene>
<protein>
    <recommendedName>
        <fullName evidence="1">Glycoamylase-like domain-containing protein</fullName>
    </recommendedName>
</protein>
<dbReference type="EMBL" id="CAKP01000005">
    <property type="protein sequence ID" value="CCC57812.1"/>
    <property type="molecule type" value="Genomic_DNA"/>
</dbReference>
<dbReference type="OrthoDB" id="5937621at2"/>
<dbReference type="InterPro" id="IPR019282">
    <property type="entry name" value="Glycoamylase-like_cons_dom"/>
</dbReference>
<proteinExistence type="predicted"/>
<evidence type="ECO:0000313" key="2">
    <source>
        <dbReference type="EMBL" id="CCC57812.1"/>
    </source>
</evidence>
<sequence length="409" mass="47361">MNIKDFILNQEMLGSFKYFWKEANIDKNSKGYGLIRDRAPSNPNVASIAAVGFGLTAIPIGIKRGWISFEEGYERVNGTLDTLLNLDRVNGFFYHFMDIYTGERVWKCEVSIIDTAIAICGAILAGEFFGGEIKKKANKLYEEIDWNWYLDKYKNWFYMGYTPEKGFEGYWDFYAEQLMLYFLAVASPTHPVDREVYYSFFRNYAEYKGYRFINSWLGSIFTYQFSHAWFDFRGKVDRKGIDWFENSILATLANRQFCIDNKDKFKGFNENSWGLTACDGPKGYEGRYGALPSGLFNNENIVDGTVPPCGAAGSIVFTPKESMDALEYYYKNIKGIFGEYGFKDAFNLENDYWVSEDYVGIDKGITLIMIENYITGFVWNTFMKNDHVKKAFELLEFRPVKDENLAMCL</sequence>
<dbReference type="AlphaFoldDB" id="G0V3X2"/>
<dbReference type="Proteomes" id="UP000007652">
    <property type="component" value="Unassembled WGS sequence"/>
</dbReference>
<feature type="domain" description="Glycoamylase-like" evidence="1">
    <location>
        <begin position="170"/>
        <end position="385"/>
    </location>
</feature>
<keyword evidence="3" id="KW-1185">Reference proteome</keyword>
<organism evidence="2 3">
    <name type="scientific">Caloramator australicus RC3</name>
    <dbReference type="NCBI Taxonomy" id="857293"/>
    <lineage>
        <taxon>Bacteria</taxon>
        <taxon>Bacillati</taxon>
        <taxon>Bacillota</taxon>
        <taxon>Clostridia</taxon>
        <taxon>Eubacteriales</taxon>
        <taxon>Clostridiaceae</taxon>
        <taxon>Caloramator</taxon>
    </lineage>
</organism>
<accession>G0V3X2</accession>